<accession>A0A0A9BW74</accession>
<sequence>MNTHMFTKYCSPGAVASCLGSSDSFNIYKYSYISSTGNESFISKRTTGSVR</sequence>
<proteinExistence type="predicted"/>
<organism evidence="1">
    <name type="scientific">Arundo donax</name>
    <name type="common">Giant reed</name>
    <name type="synonym">Donax arundinaceus</name>
    <dbReference type="NCBI Taxonomy" id="35708"/>
    <lineage>
        <taxon>Eukaryota</taxon>
        <taxon>Viridiplantae</taxon>
        <taxon>Streptophyta</taxon>
        <taxon>Embryophyta</taxon>
        <taxon>Tracheophyta</taxon>
        <taxon>Spermatophyta</taxon>
        <taxon>Magnoliopsida</taxon>
        <taxon>Liliopsida</taxon>
        <taxon>Poales</taxon>
        <taxon>Poaceae</taxon>
        <taxon>PACMAD clade</taxon>
        <taxon>Arundinoideae</taxon>
        <taxon>Arundineae</taxon>
        <taxon>Arundo</taxon>
    </lineage>
</organism>
<dbReference type="AlphaFoldDB" id="A0A0A9BW74"/>
<evidence type="ECO:0000313" key="1">
    <source>
        <dbReference type="EMBL" id="JAD67541.1"/>
    </source>
</evidence>
<protein>
    <submittedName>
        <fullName evidence="1">Uncharacterized protein</fullName>
    </submittedName>
</protein>
<reference evidence="1" key="2">
    <citation type="journal article" date="2015" name="Data Brief">
        <title>Shoot transcriptome of the giant reed, Arundo donax.</title>
        <authorList>
            <person name="Barrero R.A."/>
            <person name="Guerrero F.D."/>
            <person name="Moolhuijzen P."/>
            <person name="Goolsby J.A."/>
            <person name="Tidwell J."/>
            <person name="Bellgard S.E."/>
            <person name="Bellgard M.I."/>
        </authorList>
    </citation>
    <scope>NUCLEOTIDE SEQUENCE</scope>
    <source>
        <tissue evidence="1">Shoot tissue taken approximately 20 cm above the soil surface</tissue>
    </source>
</reference>
<name>A0A0A9BW74_ARUDO</name>
<dbReference type="EMBL" id="GBRH01230354">
    <property type="protein sequence ID" value="JAD67541.1"/>
    <property type="molecule type" value="Transcribed_RNA"/>
</dbReference>
<reference evidence="1" key="1">
    <citation type="submission" date="2014-09" db="EMBL/GenBank/DDBJ databases">
        <authorList>
            <person name="Magalhaes I.L.F."/>
            <person name="Oliveira U."/>
            <person name="Santos F.R."/>
            <person name="Vidigal T.H.D.A."/>
            <person name="Brescovit A.D."/>
            <person name="Santos A.J."/>
        </authorList>
    </citation>
    <scope>NUCLEOTIDE SEQUENCE</scope>
    <source>
        <tissue evidence="1">Shoot tissue taken approximately 20 cm above the soil surface</tissue>
    </source>
</reference>